<proteinExistence type="predicted"/>
<accession>A0ABX8PPZ1</accession>
<reference evidence="1 2" key="2">
    <citation type="journal article" date="2021" name="Microorganisms">
        <title>The Ever-Expanding Pseudomonas Genus: Description of 43 New Species and Partition of the Pseudomonas putida Group.</title>
        <authorList>
            <person name="Girard L."/>
            <person name="Lood C."/>
            <person name="Hofte M."/>
            <person name="Vandamme P."/>
            <person name="Rokni-Zadeh H."/>
            <person name="van Noort V."/>
            <person name="Lavigne R."/>
            <person name="De Mot R."/>
        </authorList>
    </citation>
    <scope>NUCLEOTIDE SEQUENCE [LARGE SCALE GENOMIC DNA]</scope>
    <source>
        <strain evidence="1 2">ZA 5.3</strain>
    </source>
</reference>
<gene>
    <name evidence="1" type="ORF">HU718_015545</name>
</gene>
<dbReference type="EMBL" id="CP077089">
    <property type="protein sequence ID" value="QXI03459.1"/>
    <property type="molecule type" value="Genomic_DNA"/>
</dbReference>
<name>A0ABX8PPZ1_9PSED</name>
<sequence>MALYQCLPCVKVFEEEAASVSLCPFCRGQVIPYPGPKPSTLCATPLTTPLAPILPLPEVSPISFNFISLTAENMNFWRKYAKLMRFIASNLFSGATLYGYQQAIKGFMDALDCCEKTPDSQVWVAIATFGSIKSTPTAKSFANIEMCMTVTTHPDIPITTHMGIFRSPLRLVQTPGLEKVRGLHAGGVSVGDIIAVLEKKRTLAHPVRRLSTQLHAFAAKRCLQESRGLAKILMITAPLAKMLEILNKDCAAYSTEKIKSEKTGSRLLTQVGDAQALKSHQLVITNIQNYPWLTELADLDGSRPKIAIELQPLASAMDESTRVESVLDWLDSRHRVYLAASSSSM</sequence>
<reference evidence="1 2" key="1">
    <citation type="journal article" date="2020" name="Microorganisms">
        <title>Reliable Identification of Environmental Pseudomonas Isolates Using the rpoD Gene.</title>
        <authorList>
            <consortium name="The Broad Institute Genome Sequencing Platform"/>
            <person name="Girard L."/>
            <person name="Lood C."/>
            <person name="Rokni-Zadeh H."/>
            <person name="van Noort V."/>
            <person name="Lavigne R."/>
            <person name="De Mot R."/>
        </authorList>
    </citation>
    <scope>NUCLEOTIDE SEQUENCE [LARGE SCALE GENOMIC DNA]</scope>
    <source>
        <strain evidence="1 2">ZA 5.3</strain>
    </source>
</reference>
<protein>
    <submittedName>
        <fullName evidence="1">Uncharacterized protein</fullName>
    </submittedName>
</protein>
<organism evidence="1 2">
    <name type="scientific">Pseudomonas tensinigenes</name>
    <dbReference type="NCBI Taxonomy" id="2745511"/>
    <lineage>
        <taxon>Bacteria</taxon>
        <taxon>Pseudomonadati</taxon>
        <taxon>Pseudomonadota</taxon>
        <taxon>Gammaproteobacteria</taxon>
        <taxon>Pseudomonadales</taxon>
        <taxon>Pseudomonadaceae</taxon>
        <taxon>Pseudomonas</taxon>
    </lineage>
</organism>
<dbReference type="Proteomes" id="UP000646386">
    <property type="component" value="Chromosome"/>
</dbReference>
<evidence type="ECO:0000313" key="1">
    <source>
        <dbReference type="EMBL" id="QXI03459.1"/>
    </source>
</evidence>
<dbReference type="RefSeq" id="WP_186615085.1">
    <property type="nucleotide sequence ID" value="NZ_CP077089.1"/>
</dbReference>
<evidence type="ECO:0000313" key="2">
    <source>
        <dbReference type="Proteomes" id="UP000646386"/>
    </source>
</evidence>
<keyword evidence="2" id="KW-1185">Reference proteome</keyword>